<keyword evidence="6" id="KW-1185">Reference proteome</keyword>
<evidence type="ECO:0000256" key="3">
    <source>
        <dbReference type="PIRNR" id="PIRNR002674"/>
    </source>
</evidence>
<dbReference type="GO" id="GO:0045735">
    <property type="term" value="F:nutrient reservoir activity"/>
    <property type="evidence" value="ECO:0007669"/>
    <property type="project" value="UniProtKB-UniRule"/>
</dbReference>
<protein>
    <recommendedName>
        <fullName evidence="7">Acid phosphatase</fullName>
    </recommendedName>
</protein>
<comment type="function">
    <text evidence="3">May function as somatic storage protein during early seedling development.</text>
</comment>
<evidence type="ECO:0000313" key="6">
    <source>
        <dbReference type="Proteomes" id="UP001642260"/>
    </source>
</evidence>
<dbReference type="InterPro" id="IPR005519">
    <property type="entry name" value="Acid_phosphat_B-like"/>
</dbReference>
<dbReference type="Gene3D" id="3.40.50.1000">
    <property type="entry name" value="HAD superfamily/HAD-like"/>
    <property type="match status" value="1"/>
</dbReference>
<comment type="caution">
    <text evidence="5">The sequence shown here is derived from an EMBL/GenBank/DDBJ whole genome shotgun (WGS) entry which is preliminary data.</text>
</comment>
<name>A0ABC8LMD7_ERUVS</name>
<sequence>MRMLLSCLLVLSLSSLAFSNENASSYVLPRPLIFETHELKTIEEDNVIVNCTSWRFAAETNNLAPWKTIPVECAGYVKDYLMGKGYVVDLERVSEEAKVYASSFGFSGEDGKDTWIFDIDETLLSNLPYYLEHGCGLEVFDHTKFDKWVEKGVAPAIAPSLKLYEKVKDLGYKVILLTGRRENHRVITIENLINAGFNNWDELILRSLDDDHKTATIFKSEKRDEMVKEGYRIRGNSGDQWSDLLGSAMSQRSFKLPNPMYYIP</sequence>
<evidence type="ECO:0000313" key="5">
    <source>
        <dbReference type="EMBL" id="CAH8384686.1"/>
    </source>
</evidence>
<dbReference type="NCBIfam" id="TIGR01675">
    <property type="entry name" value="plant-AP"/>
    <property type="match status" value="1"/>
</dbReference>
<keyword evidence="2" id="KW-0325">Glycoprotein</keyword>
<dbReference type="PANTHER" id="PTHR31284:SF7">
    <property type="entry name" value="ACID PHOSPHATASE-LIKE PROTEIN"/>
    <property type="match status" value="1"/>
</dbReference>
<dbReference type="InterPro" id="IPR014403">
    <property type="entry name" value="APS1/VSP"/>
</dbReference>
<dbReference type="AlphaFoldDB" id="A0ABC8LMD7"/>
<evidence type="ECO:0000256" key="4">
    <source>
        <dbReference type="SAM" id="SignalP"/>
    </source>
</evidence>
<dbReference type="EMBL" id="CAKOAT010630709">
    <property type="protein sequence ID" value="CAH8384686.1"/>
    <property type="molecule type" value="Genomic_DNA"/>
</dbReference>
<evidence type="ECO:0000256" key="1">
    <source>
        <dbReference type="ARBA" id="ARBA00022729"/>
    </source>
</evidence>
<organism evidence="5 6">
    <name type="scientific">Eruca vesicaria subsp. sativa</name>
    <name type="common">Garden rocket</name>
    <name type="synonym">Eruca sativa</name>
    <dbReference type="NCBI Taxonomy" id="29727"/>
    <lineage>
        <taxon>Eukaryota</taxon>
        <taxon>Viridiplantae</taxon>
        <taxon>Streptophyta</taxon>
        <taxon>Embryophyta</taxon>
        <taxon>Tracheophyta</taxon>
        <taxon>Spermatophyta</taxon>
        <taxon>Magnoliopsida</taxon>
        <taxon>eudicotyledons</taxon>
        <taxon>Gunneridae</taxon>
        <taxon>Pentapetalae</taxon>
        <taxon>rosids</taxon>
        <taxon>malvids</taxon>
        <taxon>Brassicales</taxon>
        <taxon>Brassicaceae</taxon>
        <taxon>Brassiceae</taxon>
        <taxon>Eruca</taxon>
    </lineage>
</organism>
<dbReference type="Pfam" id="PF03767">
    <property type="entry name" value="Acid_phosphat_B"/>
    <property type="match status" value="1"/>
</dbReference>
<keyword evidence="1 4" id="KW-0732">Signal</keyword>
<dbReference type="PANTHER" id="PTHR31284">
    <property type="entry name" value="ACID PHOSPHATASE-LIKE PROTEIN"/>
    <property type="match status" value="1"/>
</dbReference>
<reference evidence="5 6" key="1">
    <citation type="submission" date="2022-03" db="EMBL/GenBank/DDBJ databases">
        <authorList>
            <person name="Macdonald S."/>
            <person name="Ahmed S."/>
            <person name="Newling K."/>
        </authorList>
    </citation>
    <scope>NUCLEOTIDE SEQUENCE [LARGE SCALE GENOMIC DNA]</scope>
</reference>
<dbReference type="PIRSF" id="PIRSF002674">
    <property type="entry name" value="VSP"/>
    <property type="match status" value="1"/>
</dbReference>
<dbReference type="InterPro" id="IPR036412">
    <property type="entry name" value="HAD-like_sf"/>
</dbReference>
<dbReference type="Proteomes" id="UP001642260">
    <property type="component" value="Unassembled WGS sequence"/>
</dbReference>
<dbReference type="InterPro" id="IPR023214">
    <property type="entry name" value="HAD_sf"/>
</dbReference>
<proteinExistence type="inferred from homology"/>
<keyword evidence="3" id="KW-0758">Storage protein</keyword>
<dbReference type="SUPFAM" id="SSF56784">
    <property type="entry name" value="HAD-like"/>
    <property type="match status" value="1"/>
</dbReference>
<dbReference type="CDD" id="cd07535">
    <property type="entry name" value="HAD_VSP"/>
    <property type="match status" value="1"/>
</dbReference>
<feature type="signal peptide" evidence="4">
    <location>
        <begin position="1"/>
        <end position="19"/>
    </location>
</feature>
<comment type="similarity">
    <text evidence="3">Belongs to the APS1/VSP family.</text>
</comment>
<evidence type="ECO:0008006" key="7">
    <source>
        <dbReference type="Google" id="ProtNLM"/>
    </source>
</evidence>
<evidence type="ECO:0000256" key="2">
    <source>
        <dbReference type="ARBA" id="ARBA00023180"/>
    </source>
</evidence>
<gene>
    <name evidence="5" type="ORF">ERUC_LOCUS37169</name>
</gene>
<dbReference type="InterPro" id="IPR010028">
    <property type="entry name" value="Acid_phosphatase_pln"/>
</dbReference>
<accession>A0ABC8LMD7</accession>
<feature type="chain" id="PRO_5044886647" description="Acid phosphatase" evidence="4">
    <location>
        <begin position="20"/>
        <end position="264"/>
    </location>
</feature>